<feature type="domain" description="RlpA-like protein double-psi beta-barrel" evidence="6">
    <location>
        <begin position="29"/>
        <end position="118"/>
    </location>
</feature>
<dbReference type="CDD" id="cd22268">
    <property type="entry name" value="DPBB_RlpA-like"/>
    <property type="match status" value="1"/>
</dbReference>
<dbReference type="STRING" id="151081.TW72_05395"/>
<evidence type="ECO:0000256" key="2">
    <source>
        <dbReference type="ARBA" id="ARBA00023316"/>
    </source>
</evidence>
<keyword evidence="2 3" id="KW-0961">Cell wall biogenesis/degradation</keyword>
<accession>A0A5S3Z0G5</accession>
<feature type="signal peptide" evidence="5">
    <location>
        <begin position="1"/>
        <end position="18"/>
    </location>
</feature>
<dbReference type="GO" id="GO:0005886">
    <property type="term" value="C:plasma membrane"/>
    <property type="evidence" value="ECO:0007669"/>
    <property type="project" value="UniProtKB-SubCell"/>
</dbReference>
<comment type="caution">
    <text evidence="7">The sequence shown here is derived from an EMBL/GenBank/DDBJ whole genome shotgun (WGS) entry which is preliminary data.</text>
</comment>
<evidence type="ECO:0000256" key="3">
    <source>
        <dbReference type="HAMAP-Rule" id="MF_02071"/>
    </source>
</evidence>
<keyword evidence="3" id="KW-1003">Cell membrane</keyword>
<dbReference type="EMBL" id="PNCG01000019">
    <property type="protein sequence ID" value="TMP85749.1"/>
    <property type="molecule type" value="Genomic_DNA"/>
</dbReference>
<dbReference type="PROSITE" id="PS51257">
    <property type="entry name" value="PROKAR_LIPOPROTEIN"/>
    <property type="match status" value="1"/>
</dbReference>
<proteinExistence type="inferred from homology"/>
<dbReference type="NCBIfam" id="TIGR00413">
    <property type="entry name" value="rlpA"/>
    <property type="match status" value="1"/>
</dbReference>
<dbReference type="GO" id="GO:0071555">
    <property type="term" value="P:cell wall organization"/>
    <property type="evidence" value="ECO:0007669"/>
    <property type="project" value="UniProtKB-KW"/>
</dbReference>
<sequence length="124" mass="13412">MFKSVIAVVLLVVLSGCANHLPAEKGAVQQGLASYYHDKYHGRTTASGERFEQTALSAAHRNLPFGSKVKVTNINNGRSVVVRINDRGPFVSGRIIDLSRRAFKHISNLSAGVIAVEVEVLSEP</sequence>
<dbReference type="Gene3D" id="2.40.40.10">
    <property type="entry name" value="RlpA-like domain"/>
    <property type="match status" value="1"/>
</dbReference>
<evidence type="ECO:0000256" key="4">
    <source>
        <dbReference type="RuleBase" id="RU003495"/>
    </source>
</evidence>
<comment type="function">
    <text evidence="3">Lytic transglycosylase with a strong preference for naked glycan strands that lack stem peptides.</text>
</comment>
<dbReference type="RefSeq" id="WP_138548929.1">
    <property type="nucleotide sequence ID" value="NZ_PNCG01000019.1"/>
</dbReference>
<dbReference type="PANTHER" id="PTHR34183">
    <property type="entry name" value="ENDOLYTIC PEPTIDOGLYCAN TRANSGLYCOSYLASE RLPA"/>
    <property type="match status" value="1"/>
</dbReference>
<comment type="subcellular location">
    <subcellularLocation>
        <location evidence="3">Cell membrane</location>
        <topology evidence="3">Lipid-anchor</topology>
    </subcellularLocation>
</comment>
<dbReference type="EC" id="4.2.2.-" evidence="3"/>
<keyword evidence="3" id="KW-0472">Membrane</keyword>
<evidence type="ECO:0000313" key="7">
    <source>
        <dbReference type="EMBL" id="TMP85749.1"/>
    </source>
</evidence>
<dbReference type="PANTHER" id="PTHR34183:SF8">
    <property type="entry name" value="ENDOLYTIC PEPTIDOGLYCAN TRANSGLYCOSYLASE RLPA-RELATED"/>
    <property type="match status" value="1"/>
</dbReference>
<dbReference type="Proteomes" id="UP000305874">
    <property type="component" value="Unassembled WGS sequence"/>
</dbReference>
<evidence type="ECO:0000259" key="6">
    <source>
        <dbReference type="Pfam" id="PF03330"/>
    </source>
</evidence>
<dbReference type="Pfam" id="PF03330">
    <property type="entry name" value="DPBB_1"/>
    <property type="match status" value="1"/>
</dbReference>
<gene>
    <name evidence="3" type="primary">rlpA</name>
    <name evidence="7" type="ORF">CWC05_17000</name>
</gene>
<organism evidence="7 8">
    <name type="scientific">Pseudoalteromonas ruthenica</name>
    <dbReference type="NCBI Taxonomy" id="151081"/>
    <lineage>
        <taxon>Bacteria</taxon>
        <taxon>Pseudomonadati</taxon>
        <taxon>Pseudomonadota</taxon>
        <taxon>Gammaproteobacteria</taxon>
        <taxon>Alteromonadales</taxon>
        <taxon>Pseudoalteromonadaceae</taxon>
        <taxon>Pseudoalteromonas</taxon>
    </lineage>
</organism>
<evidence type="ECO:0000313" key="8">
    <source>
        <dbReference type="Proteomes" id="UP000305874"/>
    </source>
</evidence>
<protein>
    <recommendedName>
        <fullName evidence="3">Endolytic peptidoglycan transglycosylase RlpA</fullName>
        <ecNumber evidence="3">4.2.2.-</ecNumber>
    </recommendedName>
</protein>
<keyword evidence="5" id="KW-0732">Signal</keyword>
<dbReference type="InterPro" id="IPR009009">
    <property type="entry name" value="RlpA-like_DPBB"/>
</dbReference>
<dbReference type="InterPro" id="IPR036908">
    <property type="entry name" value="RlpA-like_sf"/>
</dbReference>
<keyword evidence="3 7" id="KW-0449">Lipoprotein</keyword>
<comment type="similarity">
    <text evidence="3 4">Belongs to the RlpA family.</text>
</comment>
<dbReference type="AlphaFoldDB" id="A0A5S3Z0G5"/>
<dbReference type="SUPFAM" id="SSF50685">
    <property type="entry name" value="Barwin-like endoglucanases"/>
    <property type="match status" value="1"/>
</dbReference>
<keyword evidence="3" id="KW-0564">Palmitate</keyword>
<dbReference type="InterPro" id="IPR034718">
    <property type="entry name" value="RlpA"/>
</dbReference>
<dbReference type="GO" id="GO:0008932">
    <property type="term" value="F:lytic endotransglycosylase activity"/>
    <property type="evidence" value="ECO:0007669"/>
    <property type="project" value="UniProtKB-UniRule"/>
</dbReference>
<name>A0A5S3Z0G5_9GAMM</name>
<keyword evidence="1 3" id="KW-0456">Lyase</keyword>
<feature type="chain" id="PRO_5024521657" description="Endolytic peptidoglycan transglycosylase RlpA" evidence="5">
    <location>
        <begin position="19"/>
        <end position="124"/>
    </location>
</feature>
<dbReference type="InterPro" id="IPR012997">
    <property type="entry name" value="RplA"/>
</dbReference>
<evidence type="ECO:0000256" key="5">
    <source>
        <dbReference type="SAM" id="SignalP"/>
    </source>
</evidence>
<reference evidence="8" key="2">
    <citation type="submission" date="2019-06" db="EMBL/GenBank/DDBJ databases">
        <title>Co-occurence of chitin degradation, pigmentation and bioactivity in marine Pseudoalteromonas.</title>
        <authorList>
            <person name="Sonnenschein E.C."/>
            <person name="Bech P.K."/>
        </authorList>
    </citation>
    <scope>NUCLEOTIDE SEQUENCE [LARGE SCALE GENOMIC DNA]</scope>
    <source>
        <strain evidence="8">S2897</strain>
    </source>
</reference>
<evidence type="ECO:0000256" key="1">
    <source>
        <dbReference type="ARBA" id="ARBA00023239"/>
    </source>
</evidence>
<reference evidence="7 8" key="1">
    <citation type="submission" date="2017-12" db="EMBL/GenBank/DDBJ databases">
        <authorList>
            <person name="Paulsen S."/>
            <person name="Gram L.K."/>
        </authorList>
    </citation>
    <scope>NUCLEOTIDE SEQUENCE [LARGE SCALE GENOMIC DNA]</scope>
    <source>
        <strain evidence="7 8">S2897</strain>
    </source>
</reference>
<dbReference type="HAMAP" id="MF_02071">
    <property type="entry name" value="RlpA"/>
    <property type="match status" value="1"/>
</dbReference>
<dbReference type="GO" id="GO:0000270">
    <property type="term" value="P:peptidoglycan metabolic process"/>
    <property type="evidence" value="ECO:0007669"/>
    <property type="project" value="UniProtKB-UniRule"/>
</dbReference>